<dbReference type="EMBL" id="JBBMQO010000001">
    <property type="protein sequence ID" value="MEM5500052.1"/>
    <property type="molecule type" value="Genomic_DNA"/>
</dbReference>
<feature type="region of interest" description="Disordered" evidence="7">
    <location>
        <begin position="577"/>
        <end position="624"/>
    </location>
</feature>
<evidence type="ECO:0000259" key="9">
    <source>
        <dbReference type="Pfam" id="PF02706"/>
    </source>
</evidence>
<protein>
    <submittedName>
        <fullName evidence="10">Wzz/FepE/Etk N-terminal domain-containing protein</fullName>
    </submittedName>
</protein>
<evidence type="ECO:0000256" key="6">
    <source>
        <dbReference type="SAM" id="Coils"/>
    </source>
</evidence>
<dbReference type="PANTHER" id="PTHR32309:SF13">
    <property type="entry name" value="FERRIC ENTEROBACTIN TRANSPORT PROTEIN FEPE"/>
    <property type="match status" value="1"/>
</dbReference>
<evidence type="ECO:0000256" key="1">
    <source>
        <dbReference type="ARBA" id="ARBA00004651"/>
    </source>
</evidence>
<proteinExistence type="predicted"/>
<keyword evidence="5 8" id="KW-0472">Membrane</keyword>
<evidence type="ECO:0000256" key="5">
    <source>
        <dbReference type="ARBA" id="ARBA00023136"/>
    </source>
</evidence>
<dbReference type="RefSeq" id="WP_342845979.1">
    <property type="nucleotide sequence ID" value="NZ_JBBMQO010000001.1"/>
</dbReference>
<feature type="region of interest" description="Disordered" evidence="7">
    <location>
        <begin position="720"/>
        <end position="747"/>
    </location>
</feature>
<evidence type="ECO:0000313" key="10">
    <source>
        <dbReference type="EMBL" id="MEM5500052.1"/>
    </source>
</evidence>
<feature type="transmembrane region" description="Helical" evidence="8">
    <location>
        <begin position="548"/>
        <end position="570"/>
    </location>
</feature>
<organism evidence="10 11">
    <name type="scientific">Ahrensia kielensis</name>
    <dbReference type="NCBI Taxonomy" id="76980"/>
    <lineage>
        <taxon>Bacteria</taxon>
        <taxon>Pseudomonadati</taxon>
        <taxon>Pseudomonadota</taxon>
        <taxon>Alphaproteobacteria</taxon>
        <taxon>Hyphomicrobiales</taxon>
        <taxon>Ahrensiaceae</taxon>
        <taxon>Ahrensia</taxon>
    </lineage>
</organism>
<dbReference type="Proteomes" id="UP001477870">
    <property type="component" value="Unassembled WGS sequence"/>
</dbReference>
<dbReference type="PANTHER" id="PTHR32309">
    <property type="entry name" value="TYROSINE-PROTEIN KINASE"/>
    <property type="match status" value="1"/>
</dbReference>
<feature type="domain" description="Polysaccharide chain length determinant N-terminal" evidence="9">
    <location>
        <begin position="130"/>
        <end position="216"/>
    </location>
</feature>
<accession>A0ABU9T1Q5</accession>
<keyword evidence="4 8" id="KW-1133">Transmembrane helix</keyword>
<keyword evidence="3 8" id="KW-0812">Transmembrane</keyword>
<feature type="coiled-coil region" evidence="6">
    <location>
        <begin position="317"/>
        <end position="344"/>
    </location>
</feature>
<evidence type="ECO:0000256" key="4">
    <source>
        <dbReference type="ARBA" id="ARBA00022989"/>
    </source>
</evidence>
<evidence type="ECO:0000256" key="2">
    <source>
        <dbReference type="ARBA" id="ARBA00022475"/>
    </source>
</evidence>
<name>A0ABU9T1Q5_9HYPH</name>
<feature type="compositionally biased region" description="Basic residues" evidence="7">
    <location>
        <begin position="45"/>
        <end position="55"/>
    </location>
</feature>
<feature type="compositionally biased region" description="Basic and acidic residues" evidence="7">
    <location>
        <begin position="19"/>
        <end position="44"/>
    </location>
</feature>
<evidence type="ECO:0000256" key="3">
    <source>
        <dbReference type="ARBA" id="ARBA00022692"/>
    </source>
</evidence>
<keyword evidence="2" id="KW-1003">Cell membrane</keyword>
<dbReference type="Pfam" id="PF02706">
    <property type="entry name" value="Wzz"/>
    <property type="match status" value="1"/>
</dbReference>
<reference evidence="10 11" key="1">
    <citation type="submission" date="2024-03" db="EMBL/GenBank/DDBJ databases">
        <title>Community enrichment and isolation of bacterial strains for fucoidan degradation.</title>
        <authorList>
            <person name="Sichert A."/>
        </authorList>
    </citation>
    <scope>NUCLEOTIDE SEQUENCE [LARGE SCALE GENOMIC DNA]</scope>
    <source>
        <strain evidence="10 11">AS62</strain>
    </source>
</reference>
<keyword evidence="6" id="KW-0175">Coiled coil</keyword>
<feature type="region of interest" description="Disordered" evidence="7">
    <location>
        <begin position="1"/>
        <end position="55"/>
    </location>
</feature>
<comment type="subcellular location">
    <subcellularLocation>
        <location evidence="1">Cell membrane</location>
        <topology evidence="1">Multi-pass membrane protein</topology>
    </subcellularLocation>
</comment>
<keyword evidence="11" id="KW-1185">Reference proteome</keyword>
<evidence type="ECO:0000256" key="7">
    <source>
        <dbReference type="SAM" id="MobiDB-lite"/>
    </source>
</evidence>
<dbReference type="InterPro" id="IPR003856">
    <property type="entry name" value="LPS_length_determ_N"/>
</dbReference>
<evidence type="ECO:0000256" key="8">
    <source>
        <dbReference type="SAM" id="Phobius"/>
    </source>
</evidence>
<comment type="caution">
    <text evidence="10">The sequence shown here is derived from an EMBL/GenBank/DDBJ whole genome shotgun (WGS) entry which is preliminary data.</text>
</comment>
<sequence>MMFGNGNDKKPSLLMLASRENEDVHQDANRSNVHELHAEADSVSKHRRARSARRTAKPNGFLAALGMQKKESIQEDAAPHLSARPEFNDARSGKHFEQAAYPSAPPQEYDMSYDAPRDEAFKPLIDPAIMISAIWRWRWPIVGLTLLGGALGAAYAISTPKIYSAYTQLIVDPRQVKLVERDLTPEFLGNDAALSIVDSQLESVISTPVLKRVIAKLNLDQDPEFSGESDTGLALFDGISFVRSLFSGENPIEASERETLNSLRESVYASRTPNTFVFTIGAHSHSPNKAAEIANALSEAFIESQNEKKSDFAKQASSALDGQLAELQEAVESAERRAEEFAQSNNLRRVEGLTLSDTNLVATSNQLTEARAATIRAQSLADAAREVTLNDAINGGLPAELSTSALTTFRSQYASLAQNAASLEAALGPRHPRLEQAIVTRDAARNEISAELKRIVSGTQANLRRAVQNEQKIAASLARAKSEAGQDGDALIKLRELETEISAARTVYQNALLRARETNQLSELSSVNVDILAEADIPSSPSSTSRKVVMMGGFVGGLMLGLGLAFIAGLRDCLMPKNAPNKPSQSPNGGRSRRPEKRQNHNQMGTASAPFAHNPSPTASAESEQKMYPGAPYYPYAAAQQPEAHSMHPQQPMPNYVPMQPHGYPAYGQPPQVQVHPMPPMPAGYANHYPPQQQMPQYQPHPHMGRYPQQQPMMPSAPQYPPMQQWQQPAPPQQAYPTHQMQEDAEMEELRQSVQDIRDVVDQLAQRRGTKRRFG</sequence>
<dbReference type="InterPro" id="IPR050445">
    <property type="entry name" value="Bact_polysacc_biosynth/exp"/>
</dbReference>
<gene>
    <name evidence="10" type="ORF">WNY59_00465</name>
</gene>
<evidence type="ECO:0000313" key="11">
    <source>
        <dbReference type="Proteomes" id="UP001477870"/>
    </source>
</evidence>